<protein>
    <submittedName>
        <fullName evidence="5">SAM-dependent methyltransferase</fullName>
    </submittedName>
</protein>
<dbReference type="InterPro" id="IPR051052">
    <property type="entry name" value="Diverse_substrate_MTase"/>
</dbReference>
<dbReference type="AlphaFoldDB" id="A0A927N272"/>
<evidence type="ECO:0000313" key="5">
    <source>
        <dbReference type="EMBL" id="MBE1608923.1"/>
    </source>
</evidence>
<comment type="caution">
    <text evidence="5">The sequence shown here is derived from an EMBL/GenBank/DDBJ whole genome shotgun (WGS) entry which is preliminary data.</text>
</comment>
<evidence type="ECO:0000259" key="4">
    <source>
        <dbReference type="Pfam" id="PF08241"/>
    </source>
</evidence>
<dbReference type="RefSeq" id="WP_192752608.1">
    <property type="nucleotide sequence ID" value="NZ_BAABJL010000113.1"/>
</dbReference>
<gene>
    <name evidence="5" type="ORF">HEB94_005771</name>
</gene>
<evidence type="ECO:0000256" key="2">
    <source>
        <dbReference type="ARBA" id="ARBA00022603"/>
    </source>
</evidence>
<evidence type="ECO:0000313" key="6">
    <source>
        <dbReference type="Proteomes" id="UP000638648"/>
    </source>
</evidence>
<comment type="similarity">
    <text evidence="1">Belongs to the methyltransferase superfamily.</text>
</comment>
<dbReference type="CDD" id="cd02440">
    <property type="entry name" value="AdoMet_MTases"/>
    <property type="match status" value="1"/>
</dbReference>
<dbReference type="GO" id="GO:0008757">
    <property type="term" value="F:S-adenosylmethionine-dependent methyltransferase activity"/>
    <property type="evidence" value="ECO:0007669"/>
    <property type="project" value="InterPro"/>
</dbReference>
<reference evidence="5" key="1">
    <citation type="submission" date="2020-10" db="EMBL/GenBank/DDBJ databases">
        <title>Sequencing the genomes of 1000 actinobacteria strains.</title>
        <authorList>
            <person name="Klenk H.-P."/>
        </authorList>
    </citation>
    <scope>NUCLEOTIDE SEQUENCE</scope>
    <source>
        <strain evidence="5">DSM 45354</strain>
    </source>
</reference>
<dbReference type="Pfam" id="PF08241">
    <property type="entry name" value="Methyltransf_11"/>
    <property type="match status" value="1"/>
</dbReference>
<evidence type="ECO:0000256" key="1">
    <source>
        <dbReference type="ARBA" id="ARBA00008361"/>
    </source>
</evidence>
<dbReference type="InterPro" id="IPR013216">
    <property type="entry name" value="Methyltransf_11"/>
</dbReference>
<dbReference type="PANTHER" id="PTHR44942:SF4">
    <property type="entry name" value="METHYLTRANSFERASE TYPE 11 DOMAIN-CONTAINING PROTEIN"/>
    <property type="match status" value="1"/>
</dbReference>
<evidence type="ECO:0000256" key="3">
    <source>
        <dbReference type="ARBA" id="ARBA00022679"/>
    </source>
</evidence>
<dbReference type="InterPro" id="IPR029063">
    <property type="entry name" value="SAM-dependent_MTases_sf"/>
</dbReference>
<name>A0A927N272_9ACTN</name>
<dbReference type="Proteomes" id="UP000638648">
    <property type="component" value="Unassembled WGS sequence"/>
</dbReference>
<proteinExistence type="inferred from homology"/>
<keyword evidence="3" id="KW-0808">Transferase</keyword>
<accession>A0A927N272</accession>
<sequence>MTNDVVATHGHFDAIEDAFHTALDTTLDPRGPDSLFELVSAMDLPVGSRVVDVGCGRGRQAIELARRFRFTVLGIDPFYRTADAAKEAETLGSGAVRFADATAESIPLDDAQVDLIFCRESLMYTDLPAAMTEFTRVLRPGGRGLVYLVLNDPRITDAEISQLWKPLAPSPLHPADVEHALRRAGLTINEQVDYRSEWGELSQEQHGTAGRRLLYAARLVRQPQRYIEQFGQANYDIMLGDCLWHIYRMLGKLTGYAVTFTKPELPGPR</sequence>
<organism evidence="5 6">
    <name type="scientific">Actinopolymorpha pittospori</name>
    <dbReference type="NCBI Taxonomy" id="648752"/>
    <lineage>
        <taxon>Bacteria</taxon>
        <taxon>Bacillati</taxon>
        <taxon>Actinomycetota</taxon>
        <taxon>Actinomycetes</taxon>
        <taxon>Propionibacteriales</taxon>
        <taxon>Actinopolymorphaceae</taxon>
        <taxon>Actinopolymorpha</taxon>
    </lineage>
</organism>
<feature type="domain" description="Methyltransferase type 11" evidence="4">
    <location>
        <begin position="51"/>
        <end position="143"/>
    </location>
</feature>
<dbReference type="SUPFAM" id="SSF53335">
    <property type="entry name" value="S-adenosyl-L-methionine-dependent methyltransferases"/>
    <property type="match status" value="1"/>
</dbReference>
<keyword evidence="2 5" id="KW-0489">Methyltransferase</keyword>
<dbReference type="PANTHER" id="PTHR44942">
    <property type="entry name" value="METHYLTRANSF_11 DOMAIN-CONTAINING PROTEIN"/>
    <property type="match status" value="1"/>
</dbReference>
<dbReference type="Gene3D" id="3.40.50.150">
    <property type="entry name" value="Vaccinia Virus protein VP39"/>
    <property type="match status" value="1"/>
</dbReference>
<keyword evidence="6" id="KW-1185">Reference proteome</keyword>
<dbReference type="EMBL" id="JADBEM010000001">
    <property type="protein sequence ID" value="MBE1608923.1"/>
    <property type="molecule type" value="Genomic_DNA"/>
</dbReference>
<dbReference type="GO" id="GO:0032259">
    <property type="term" value="P:methylation"/>
    <property type="evidence" value="ECO:0007669"/>
    <property type="project" value="UniProtKB-KW"/>
</dbReference>